<evidence type="ECO:0000313" key="1">
    <source>
        <dbReference type="EMBL" id="KKM83912.1"/>
    </source>
</evidence>
<organism evidence="1">
    <name type="scientific">marine sediment metagenome</name>
    <dbReference type="NCBI Taxonomy" id="412755"/>
    <lineage>
        <taxon>unclassified sequences</taxon>
        <taxon>metagenomes</taxon>
        <taxon>ecological metagenomes</taxon>
    </lineage>
</organism>
<sequence>IMQGTYLFAWDPVNEVWVKVVVTAAGKIRVATS</sequence>
<protein>
    <submittedName>
        <fullName evidence="1">Uncharacterized protein</fullName>
    </submittedName>
</protein>
<dbReference type="EMBL" id="LAZR01007645">
    <property type="protein sequence ID" value="KKM83912.1"/>
    <property type="molecule type" value="Genomic_DNA"/>
</dbReference>
<gene>
    <name evidence="1" type="ORF">LCGC14_1304450</name>
</gene>
<feature type="non-terminal residue" evidence="1">
    <location>
        <position position="1"/>
    </location>
</feature>
<reference evidence="1" key="1">
    <citation type="journal article" date="2015" name="Nature">
        <title>Complex archaea that bridge the gap between prokaryotes and eukaryotes.</title>
        <authorList>
            <person name="Spang A."/>
            <person name="Saw J.H."/>
            <person name="Jorgensen S.L."/>
            <person name="Zaremba-Niedzwiedzka K."/>
            <person name="Martijn J."/>
            <person name="Lind A.E."/>
            <person name="van Eijk R."/>
            <person name="Schleper C."/>
            <person name="Guy L."/>
            <person name="Ettema T.J."/>
        </authorList>
    </citation>
    <scope>NUCLEOTIDE SEQUENCE</scope>
</reference>
<proteinExistence type="predicted"/>
<comment type="caution">
    <text evidence="1">The sequence shown here is derived from an EMBL/GenBank/DDBJ whole genome shotgun (WGS) entry which is preliminary data.</text>
</comment>
<name>A0A0F9NRP5_9ZZZZ</name>
<accession>A0A0F9NRP5</accession>
<dbReference type="AlphaFoldDB" id="A0A0F9NRP5"/>